<dbReference type="SUPFAM" id="SSF50494">
    <property type="entry name" value="Trypsin-like serine proteases"/>
    <property type="match status" value="1"/>
</dbReference>
<sequence length="466" mass="50106">MELRKLKRSFIGIMLGVMVAGGVPAFSGTLPPEALTAGSPVADLVEKVGHAVVNIDVEGTVTRTVNQGLPNDPFFREFFGDMFREYTRRVPMKGAGSGFVVSKDGRILTNNHVIDGADKITVTFFDGKTMEASVIGRDPTFDIAVIKVDGKDLPTLELGDSDKIRVGETMVAIGNTLGLGLEPTVTVGVLSARNRSIHLQNFNFDGFLQTDASINPGNSGGPLLDMQGRVIGINTAIIPSAQGIGFAIPINMAKQVMNDIVSYGKVRRGQMGVYLQPITEDIASAFELKNTKGALIADVIPDSPAEKAGLKRGDVIVKLDGKEVEDSVKLSTSVRQHMAGDKINLEVLRNGKTMNFSLTLAEVDTTVADASTAEKIGFTVATITPELRKELKLSERDSGLVVTEVEEKSLAARSGLRRGDIILQAGGREVNNSGDLFKVIGSTKRNRVPLLIRRYGRTQYLPLNVK</sequence>
<feature type="domain" description="PDZ" evidence="9">
    <location>
        <begin position="364"/>
        <end position="432"/>
    </location>
</feature>
<proteinExistence type="inferred from homology"/>
<protein>
    <submittedName>
        <fullName evidence="10">DegQ family serine endoprotease</fullName>
    </submittedName>
</protein>
<dbReference type="PANTHER" id="PTHR22939">
    <property type="entry name" value="SERINE PROTEASE FAMILY S1C HTRA-RELATED"/>
    <property type="match status" value="1"/>
</dbReference>
<dbReference type="InterPro" id="IPR036034">
    <property type="entry name" value="PDZ_sf"/>
</dbReference>
<dbReference type="SUPFAM" id="SSF50156">
    <property type="entry name" value="PDZ domain-like"/>
    <property type="match status" value="2"/>
</dbReference>
<dbReference type="InterPro" id="IPR001478">
    <property type="entry name" value="PDZ"/>
</dbReference>
<feature type="active site" description="Charge relay system" evidence="7">
    <location>
        <position position="112"/>
    </location>
</feature>
<dbReference type="Gene3D" id="2.30.42.10">
    <property type="match status" value="2"/>
</dbReference>
<evidence type="ECO:0000256" key="6">
    <source>
        <dbReference type="ARBA" id="ARBA00022825"/>
    </source>
</evidence>
<dbReference type="InterPro" id="IPR011782">
    <property type="entry name" value="Pept_S1C_Do"/>
</dbReference>
<evidence type="ECO:0000256" key="2">
    <source>
        <dbReference type="ARBA" id="ARBA00022670"/>
    </source>
</evidence>
<gene>
    <name evidence="10" type="ORF">FYJ74_01615</name>
</gene>
<dbReference type="GO" id="GO:0006508">
    <property type="term" value="P:proteolysis"/>
    <property type="evidence" value="ECO:0007669"/>
    <property type="project" value="UniProtKB-KW"/>
</dbReference>
<evidence type="ECO:0000256" key="1">
    <source>
        <dbReference type="ARBA" id="ARBA00010541"/>
    </source>
</evidence>
<feature type="binding site" evidence="8">
    <location>
        <position position="58"/>
    </location>
    <ligand>
        <name>substrate</name>
    </ligand>
</feature>
<dbReference type="PANTHER" id="PTHR22939:SF129">
    <property type="entry name" value="SERINE PROTEASE HTRA2, MITOCHONDRIAL"/>
    <property type="match status" value="1"/>
</dbReference>
<dbReference type="Pfam" id="PF00595">
    <property type="entry name" value="PDZ"/>
    <property type="match status" value="1"/>
</dbReference>
<reference evidence="10 11" key="1">
    <citation type="submission" date="2019-08" db="EMBL/GenBank/DDBJ databases">
        <title>In-depth cultivation of the pig gut microbiome towards novel bacterial diversity and tailored functional studies.</title>
        <authorList>
            <person name="Wylensek D."/>
            <person name="Hitch T.C.A."/>
            <person name="Clavel T."/>
        </authorList>
    </citation>
    <scope>NUCLEOTIDE SEQUENCE [LARGE SCALE GENOMIC DNA]</scope>
    <source>
        <strain evidence="10 11">SM-530-WT-4B</strain>
    </source>
</reference>
<evidence type="ECO:0000313" key="10">
    <source>
        <dbReference type="EMBL" id="MST54752.1"/>
    </source>
</evidence>
<organism evidence="10 11">
    <name type="scientific">Pyramidobacter porci</name>
    <dbReference type="NCBI Taxonomy" id="2605789"/>
    <lineage>
        <taxon>Bacteria</taxon>
        <taxon>Thermotogati</taxon>
        <taxon>Synergistota</taxon>
        <taxon>Synergistia</taxon>
        <taxon>Synergistales</taxon>
        <taxon>Dethiosulfovibrionaceae</taxon>
        <taxon>Pyramidobacter</taxon>
    </lineage>
</organism>
<evidence type="ECO:0000256" key="8">
    <source>
        <dbReference type="PIRSR" id="PIRSR611782-2"/>
    </source>
</evidence>
<evidence type="ECO:0000259" key="9">
    <source>
        <dbReference type="PROSITE" id="PS50106"/>
    </source>
</evidence>
<name>A0A6L5YB32_9BACT</name>
<evidence type="ECO:0000313" key="11">
    <source>
        <dbReference type="Proteomes" id="UP000473699"/>
    </source>
</evidence>
<dbReference type="RefSeq" id="WP_154527869.1">
    <property type="nucleotide sequence ID" value="NZ_VUNH01000001.1"/>
</dbReference>
<dbReference type="CDD" id="cd23084">
    <property type="entry name" value="cpPDZ2_DegP-like"/>
    <property type="match status" value="1"/>
</dbReference>
<feature type="binding site" evidence="8">
    <location>
        <begin position="217"/>
        <end position="219"/>
    </location>
    <ligand>
        <name>substrate</name>
    </ligand>
</feature>
<evidence type="ECO:0000256" key="3">
    <source>
        <dbReference type="ARBA" id="ARBA00022729"/>
    </source>
</evidence>
<comment type="similarity">
    <text evidence="1">Belongs to the peptidase S1C family.</text>
</comment>
<dbReference type="Gene3D" id="2.40.10.120">
    <property type="match status" value="1"/>
</dbReference>
<feature type="binding site" evidence="8">
    <location>
        <position position="142"/>
    </location>
    <ligand>
        <name>substrate</name>
    </ligand>
</feature>
<dbReference type="InterPro" id="IPR001940">
    <property type="entry name" value="Peptidase_S1C"/>
</dbReference>
<feature type="active site" description="Charge relay system" evidence="7">
    <location>
        <position position="219"/>
    </location>
</feature>
<comment type="caution">
    <text evidence="10">The sequence shown here is derived from an EMBL/GenBank/DDBJ whole genome shotgun (WGS) entry which is preliminary data.</text>
</comment>
<dbReference type="PROSITE" id="PS50106">
    <property type="entry name" value="PDZ"/>
    <property type="match status" value="2"/>
</dbReference>
<feature type="domain" description="PDZ" evidence="9">
    <location>
        <begin position="260"/>
        <end position="351"/>
    </location>
</feature>
<keyword evidence="3" id="KW-0732">Signal</keyword>
<accession>A0A6L5YB32</accession>
<dbReference type="SMART" id="SM00228">
    <property type="entry name" value="PDZ"/>
    <property type="match status" value="2"/>
</dbReference>
<keyword evidence="4" id="KW-0677">Repeat</keyword>
<feature type="binding site" evidence="8">
    <location>
        <position position="112"/>
    </location>
    <ligand>
        <name>substrate</name>
    </ligand>
</feature>
<dbReference type="Proteomes" id="UP000473699">
    <property type="component" value="Unassembled WGS sequence"/>
</dbReference>
<keyword evidence="5" id="KW-0378">Hydrolase</keyword>
<feature type="active site" description="Charge relay system" evidence="7">
    <location>
        <position position="142"/>
    </location>
</feature>
<evidence type="ECO:0000256" key="7">
    <source>
        <dbReference type="PIRSR" id="PIRSR611782-1"/>
    </source>
</evidence>
<keyword evidence="6" id="KW-0720">Serine protease</keyword>
<evidence type="ECO:0000256" key="4">
    <source>
        <dbReference type="ARBA" id="ARBA00022737"/>
    </source>
</evidence>
<dbReference type="InterPro" id="IPR009003">
    <property type="entry name" value="Peptidase_S1_PA"/>
</dbReference>
<dbReference type="EMBL" id="VUNH01000001">
    <property type="protein sequence ID" value="MST54752.1"/>
    <property type="molecule type" value="Genomic_DNA"/>
</dbReference>
<dbReference type="Pfam" id="PF13365">
    <property type="entry name" value="Trypsin_2"/>
    <property type="match status" value="1"/>
</dbReference>
<dbReference type="PRINTS" id="PR00834">
    <property type="entry name" value="PROTEASES2C"/>
</dbReference>
<dbReference type="CDD" id="cd10839">
    <property type="entry name" value="cpPDZ1_DegP-like"/>
    <property type="match status" value="1"/>
</dbReference>
<keyword evidence="11" id="KW-1185">Reference proteome</keyword>
<dbReference type="Pfam" id="PF13180">
    <property type="entry name" value="PDZ_2"/>
    <property type="match status" value="1"/>
</dbReference>
<dbReference type="AlphaFoldDB" id="A0A6L5YB32"/>
<dbReference type="NCBIfam" id="TIGR02037">
    <property type="entry name" value="degP_htrA_DO"/>
    <property type="match status" value="1"/>
</dbReference>
<keyword evidence="2 10" id="KW-0645">Protease</keyword>
<dbReference type="GO" id="GO:0004252">
    <property type="term" value="F:serine-type endopeptidase activity"/>
    <property type="evidence" value="ECO:0007669"/>
    <property type="project" value="InterPro"/>
</dbReference>
<evidence type="ECO:0000256" key="5">
    <source>
        <dbReference type="ARBA" id="ARBA00022801"/>
    </source>
</evidence>